<organism evidence="18 19">
    <name type="scientific">Janthinobacterium lividum</name>
    <dbReference type="NCBI Taxonomy" id="29581"/>
    <lineage>
        <taxon>Bacteria</taxon>
        <taxon>Pseudomonadati</taxon>
        <taxon>Pseudomonadota</taxon>
        <taxon>Betaproteobacteria</taxon>
        <taxon>Burkholderiales</taxon>
        <taxon>Oxalobacteraceae</taxon>
        <taxon>Janthinobacterium</taxon>
    </lineage>
</organism>
<evidence type="ECO:0000259" key="17">
    <source>
        <dbReference type="Pfam" id="PF07715"/>
    </source>
</evidence>
<keyword evidence="9" id="KW-0406">Ion transport</keyword>
<evidence type="ECO:0000256" key="13">
    <source>
        <dbReference type="ARBA" id="ARBA00023237"/>
    </source>
</evidence>
<feature type="domain" description="TonB-dependent receptor plug" evidence="17">
    <location>
        <begin position="68"/>
        <end position="169"/>
    </location>
</feature>
<reference evidence="18 19" key="1">
    <citation type="submission" date="2019-06" db="EMBL/GenBank/DDBJ databases">
        <title>Genome sequence of Janthinobacterium lividum UCD_MED1.</title>
        <authorList>
            <person name="De Leon M.E."/>
            <person name="Jospin G."/>
        </authorList>
    </citation>
    <scope>NUCLEOTIDE SEQUENCE [LARGE SCALE GENOMIC DNA]</scope>
    <source>
        <strain evidence="18 19">UCD_MED1</strain>
    </source>
</reference>
<comment type="subcellular location">
    <subcellularLocation>
        <location evidence="1 14">Cell outer membrane</location>
        <topology evidence="1 14">Multi-pass membrane protein</topology>
    </subcellularLocation>
</comment>
<dbReference type="GO" id="GO:0015891">
    <property type="term" value="P:siderophore transport"/>
    <property type="evidence" value="ECO:0007669"/>
    <property type="project" value="InterPro"/>
</dbReference>
<keyword evidence="3 14" id="KW-0813">Transport</keyword>
<dbReference type="SUPFAM" id="SSF56935">
    <property type="entry name" value="Porins"/>
    <property type="match status" value="1"/>
</dbReference>
<evidence type="ECO:0000256" key="8">
    <source>
        <dbReference type="ARBA" id="ARBA00023004"/>
    </source>
</evidence>
<dbReference type="PANTHER" id="PTHR32552">
    <property type="entry name" value="FERRICHROME IRON RECEPTOR-RELATED"/>
    <property type="match status" value="1"/>
</dbReference>
<keyword evidence="4 14" id="KW-1134">Transmembrane beta strand</keyword>
<dbReference type="Pfam" id="PF07715">
    <property type="entry name" value="Plug"/>
    <property type="match status" value="1"/>
</dbReference>
<dbReference type="Pfam" id="PF00593">
    <property type="entry name" value="TonB_dep_Rec_b-barrel"/>
    <property type="match status" value="1"/>
</dbReference>
<dbReference type="NCBIfam" id="TIGR01783">
    <property type="entry name" value="TonB-siderophor"/>
    <property type="match status" value="1"/>
</dbReference>
<dbReference type="InterPro" id="IPR000531">
    <property type="entry name" value="Beta-barrel_TonB"/>
</dbReference>
<evidence type="ECO:0000256" key="10">
    <source>
        <dbReference type="ARBA" id="ARBA00023077"/>
    </source>
</evidence>
<dbReference type="Gene3D" id="2.170.130.10">
    <property type="entry name" value="TonB-dependent receptor, plug domain"/>
    <property type="match status" value="1"/>
</dbReference>
<dbReference type="Proteomes" id="UP000305681">
    <property type="component" value="Unassembled WGS sequence"/>
</dbReference>
<evidence type="ECO:0000256" key="15">
    <source>
        <dbReference type="RuleBase" id="RU003357"/>
    </source>
</evidence>
<evidence type="ECO:0000256" key="14">
    <source>
        <dbReference type="PROSITE-ProRule" id="PRU01360"/>
    </source>
</evidence>
<evidence type="ECO:0000256" key="7">
    <source>
        <dbReference type="ARBA" id="ARBA00022729"/>
    </source>
</evidence>
<keyword evidence="12 18" id="KW-0675">Receptor</keyword>
<dbReference type="PANTHER" id="PTHR32552:SF68">
    <property type="entry name" value="FERRICHROME OUTER MEMBRANE TRANSPORTER_PHAGE RECEPTOR"/>
    <property type="match status" value="1"/>
</dbReference>
<dbReference type="InterPro" id="IPR037066">
    <property type="entry name" value="Plug_dom_sf"/>
</dbReference>
<evidence type="ECO:0000256" key="1">
    <source>
        <dbReference type="ARBA" id="ARBA00004571"/>
    </source>
</evidence>
<evidence type="ECO:0000256" key="3">
    <source>
        <dbReference type="ARBA" id="ARBA00022448"/>
    </source>
</evidence>
<comment type="caution">
    <text evidence="18">The sequence shown here is derived from an EMBL/GenBank/DDBJ whole genome shotgun (WGS) entry which is preliminary data.</text>
</comment>
<evidence type="ECO:0000256" key="2">
    <source>
        <dbReference type="ARBA" id="ARBA00009810"/>
    </source>
</evidence>
<dbReference type="Gene3D" id="2.40.170.20">
    <property type="entry name" value="TonB-dependent receptor, beta-barrel domain"/>
    <property type="match status" value="1"/>
</dbReference>
<keyword evidence="6 14" id="KW-0812">Transmembrane</keyword>
<keyword evidence="8" id="KW-0408">Iron</keyword>
<gene>
    <name evidence="18" type="ORF">FHI69_13585</name>
</gene>
<protein>
    <submittedName>
        <fullName evidence="18">TonB-dependent siderophore receptor</fullName>
    </submittedName>
</protein>
<evidence type="ECO:0000256" key="5">
    <source>
        <dbReference type="ARBA" id="ARBA00022496"/>
    </source>
</evidence>
<evidence type="ECO:0000256" key="11">
    <source>
        <dbReference type="ARBA" id="ARBA00023136"/>
    </source>
</evidence>
<sequence length="722" mass="78437">MDHGAAHANDVIAHVAQEAPGADRLPEIPTLPAIIVTADYATPEANGVTRGYVAEQSSTGSKTHTAILETPQSVSVVTRQQMDIQQPLSTSQALRYTSGANGEKYGGFGGHLDLTRIRGIDADYYLDGLRIISNTGSWTPQVDPYTLERVEVLRGPSSSVYGQGTGGGIINQVSRKPQGVAAHEVSVQIGNFGRKQAGIDTTGPVNGALSYRLTATGLDTNAQVEDMRHRRLYLAPSLSWRPGNATSWTVMATHVREPDIGNYNSLPAAALGLGNSAYPQVNHNRNYTDINFASSSRSQDSLSSLFEHTFGNGWTFTSKLRYMYINAPLQRSAVYGYVDVAGKMLLKGTYEQAPGSSNTFSVDTHVSGKIVLGPTLHTVLLGIDHARGTVRNAYDSDGPVLFDPYASAYRPDITPDFTASRTQSPYKVTQQFERVGMYAQDQMAYGHWRLTLSARHDRSRTDEQTQSYSPVIKNTRQDDGKWSSRTGLSYQFDTGIAPYISHATSFDPLLGSDYKGTAFEPVETRQSEMGIKYHPADSATQISAALFQLKQTNVKTSDADHLGFNTQAGEVRTRGADFQATTEIIRNLNLIASHTYLDNTLLRDARYQGKSLVQTPKHSASAWLDYLVGGGPLRGLRAGIGVRHLGATWGDPANTFKVPGVTLADLALQYDLGVLSAPLRGATLALNVSNLGNKQYAASCTSRLYCFIGQDRTAVATLGYRW</sequence>
<dbReference type="InterPro" id="IPR036942">
    <property type="entry name" value="Beta-barrel_TonB_sf"/>
</dbReference>
<keyword evidence="5" id="KW-0410">Iron transport</keyword>
<dbReference type="GO" id="GO:0009279">
    <property type="term" value="C:cell outer membrane"/>
    <property type="evidence" value="ECO:0007669"/>
    <property type="project" value="UniProtKB-SubCell"/>
</dbReference>
<dbReference type="GO" id="GO:0038023">
    <property type="term" value="F:signaling receptor activity"/>
    <property type="evidence" value="ECO:0007669"/>
    <property type="project" value="InterPro"/>
</dbReference>
<proteinExistence type="inferred from homology"/>
<dbReference type="PROSITE" id="PS52016">
    <property type="entry name" value="TONB_DEPENDENT_REC_3"/>
    <property type="match status" value="1"/>
</dbReference>
<evidence type="ECO:0000256" key="12">
    <source>
        <dbReference type="ARBA" id="ARBA00023170"/>
    </source>
</evidence>
<keyword evidence="11 14" id="KW-0472">Membrane</keyword>
<evidence type="ECO:0000256" key="4">
    <source>
        <dbReference type="ARBA" id="ARBA00022452"/>
    </source>
</evidence>
<keyword evidence="13 14" id="KW-0998">Cell outer membrane</keyword>
<dbReference type="InterPro" id="IPR012910">
    <property type="entry name" value="Plug_dom"/>
</dbReference>
<dbReference type="FunFam" id="2.170.130.10:FF:000001">
    <property type="entry name" value="Catecholate siderophore TonB-dependent receptor"/>
    <property type="match status" value="1"/>
</dbReference>
<evidence type="ECO:0000256" key="9">
    <source>
        <dbReference type="ARBA" id="ARBA00023065"/>
    </source>
</evidence>
<dbReference type="GO" id="GO:0015344">
    <property type="term" value="F:siderophore uptake transmembrane transporter activity"/>
    <property type="evidence" value="ECO:0007669"/>
    <property type="project" value="TreeGrafter"/>
</dbReference>
<dbReference type="CDD" id="cd01347">
    <property type="entry name" value="ligand_gated_channel"/>
    <property type="match status" value="1"/>
</dbReference>
<accession>A0A5C4NS38</accession>
<evidence type="ECO:0000313" key="18">
    <source>
        <dbReference type="EMBL" id="TNC76725.1"/>
    </source>
</evidence>
<evidence type="ECO:0000313" key="19">
    <source>
        <dbReference type="Proteomes" id="UP000305681"/>
    </source>
</evidence>
<dbReference type="InterPro" id="IPR010105">
    <property type="entry name" value="TonB_sidphr_rcpt"/>
</dbReference>
<evidence type="ECO:0000259" key="16">
    <source>
        <dbReference type="Pfam" id="PF00593"/>
    </source>
</evidence>
<name>A0A5C4NS38_9BURK</name>
<comment type="similarity">
    <text evidence="2 14 15">Belongs to the TonB-dependent receptor family.</text>
</comment>
<keyword evidence="10 15" id="KW-0798">TonB box</keyword>
<evidence type="ECO:0000256" key="6">
    <source>
        <dbReference type="ARBA" id="ARBA00022692"/>
    </source>
</evidence>
<feature type="domain" description="TonB-dependent receptor-like beta-barrel" evidence="16">
    <location>
        <begin position="271"/>
        <end position="691"/>
    </location>
</feature>
<dbReference type="EMBL" id="VDGE01000004">
    <property type="protein sequence ID" value="TNC76725.1"/>
    <property type="molecule type" value="Genomic_DNA"/>
</dbReference>
<dbReference type="AlphaFoldDB" id="A0A5C4NS38"/>
<keyword evidence="7" id="KW-0732">Signal</keyword>
<dbReference type="InterPro" id="IPR039426">
    <property type="entry name" value="TonB-dep_rcpt-like"/>
</dbReference>